<feature type="region of interest" description="Disordered" evidence="1">
    <location>
        <begin position="196"/>
        <end position="217"/>
    </location>
</feature>
<comment type="caution">
    <text evidence="2">The sequence shown here is derived from an EMBL/GenBank/DDBJ whole genome shotgun (WGS) entry which is preliminary data.</text>
</comment>
<evidence type="ECO:0000313" key="3">
    <source>
        <dbReference type="Proteomes" id="UP001552299"/>
    </source>
</evidence>
<dbReference type="Proteomes" id="UP001552299">
    <property type="component" value="Unassembled WGS sequence"/>
</dbReference>
<dbReference type="EMBL" id="JANQDX010000009">
    <property type="protein sequence ID" value="KAL0918185.1"/>
    <property type="molecule type" value="Genomic_DNA"/>
</dbReference>
<keyword evidence="3" id="KW-1185">Reference proteome</keyword>
<feature type="compositionally biased region" description="Low complexity" evidence="1">
    <location>
        <begin position="196"/>
        <end position="205"/>
    </location>
</feature>
<evidence type="ECO:0000313" key="2">
    <source>
        <dbReference type="EMBL" id="KAL0918185.1"/>
    </source>
</evidence>
<feature type="region of interest" description="Disordered" evidence="1">
    <location>
        <begin position="1"/>
        <end position="52"/>
    </location>
</feature>
<accession>A0ABD0V059</accession>
<proteinExistence type="predicted"/>
<organism evidence="2 3">
    <name type="scientific">Dendrobium thyrsiflorum</name>
    <name type="common">Pinecone-like raceme dendrobium</name>
    <name type="synonym">Orchid</name>
    <dbReference type="NCBI Taxonomy" id="117978"/>
    <lineage>
        <taxon>Eukaryota</taxon>
        <taxon>Viridiplantae</taxon>
        <taxon>Streptophyta</taxon>
        <taxon>Embryophyta</taxon>
        <taxon>Tracheophyta</taxon>
        <taxon>Spermatophyta</taxon>
        <taxon>Magnoliopsida</taxon>
        <taxon>Liliopsida</taxon>
        <taxon>Asparagales</taxon>
        <taxon>Orchidaceae</taxon>
        <taxon>Epidendroideae</taxon>
        <taxon>Malaxideae</taxon>
        <taxon>Dendrobiinae</taxon>
        <taxon>Dendrobium</taxon>
    </lineage>
</organism>
<sequence>MRASISTVGGSSSRSSRRGGPSRPSTKKFHPPRYEAYYEPDPLSASRRSRQGCGTCPLTGDFAAKWHRRINGYDSGPSESGDSPPNGITILRSWPAPVRSPMACRRTNIPPNSGNEVHRHKIEGLSRSPTAMKAASSSLLSLIRISQVILAMKAVGPSLKRARIGSLGHAQRSDTRARTEPSLVLPHDSALHVTSRSLASTSTRLHPASSGFRLRQHPPHRDIVPHHLRIPNQVSVHYSQSAFYTDLIGMLHQKIFLGGKKGTAHQRSHRAALDSEVTVKSHSKLNPPFAVNRGFTKSGSSADLRDLAEEARERKKDLYFRNKQAPFVFVPSDATEERRGGVTSDKERRRRRRGSYLATRSKLSLTTGSRRTAGEEENPKP</sequence>
<protein>
    <submittedName>
        <fullName evidence="2">Uncharacterized protein</fullName>
    </submittedName>
</protein>
<feature type="compositionally biased region" description="Polar residues" evidence="1">
    <location>
        <begin position="361"/>
        <end position="370"/>
    </location>
</feature>
<gene>
    <name evidence="2" type="ORF">M5K25_010179</name>
</gene>
<evidence type="ECO:0000256" key="1">
    <source>
        <dbReference type="SAM" id="MobiDB-lite"/>
    </source>
</evidence>
<feature type="compositionally biased region" description="Low complexity" evidence="1">
    <location>
        <begin position="9"/>
        <end position="24"/>
    </location>
</feature>
<feature type="region of interest" description="Disordered" evidence="1">
    <location>
        <begin position="331"/>
        <end position="381"/>
    </location>
</feature>
<reference evidence="2 3" key="1">
    <citation type="journal article" date="2024" name="Plant Biotechnol. J.">
        <title>Dendrobium thyrsiflorum genome and its molecular insights into genes involved in important horticultural traits.</title>
        <authorList>
            <person name="Chen B."/>
            <person name="Wang J.Y."/>
            <person name="Zheng P.J."/>
            <person name="Li K.L."/>
            <person name="Liang Y.M."/>
            <person name="Chen X.F."/>
            <person name="Zhang C."/>
            <person name="Zhao X."/>
            <person name="He X."/>
            <person name="Zhang G.Q."/>
            <person name="Liu Z.J."/>
            <person name="Xu Q."/>
        </authorList>
    </citation>
    <scope>NUCLEOTIDE SEQUENCE [LARGE SCALE GENOMIC DNA]</scope>
    <source>
        <strain evidence="2">GZMU011</strain>
    </source>
</reference>
<feature type="compositionally biased region" description="Basic and acidic residues" evidence="1">
    <location>
        <begin position="372"/>
        <end position="381"/>
    </location>
</feature>
<name>A0ABD0V059_DENTH</name>
<feature type="compositionally biased region" description="Basic and acidic residues" evidence="1">
    <location>
        <begin position="335"/>
        <end position="347"/>
    </location>
</feature>
<dbReference type="AlphaFoldDB" id="A0ABD0V059"/>